<dbReference type="STRING" id="1314778.A0A5C3NP52"/>
<organism evidence="3 4">
    <name type="scientific">Polyporus arcularius HHB13444</name>
    <dbReference type="NCBI Taxonomy" id="1314778"/>
    <lineage>
        <taxon>Eukaryota</taxon>
        <taxon>Fungi</taxon>
        <taxon>Dikarya</taxon>
        <taxon>Basidiomycota</taxon>
        <taxon>Agaricomycotina</taxon>
        <taxon>Agaricomycetes</taxon>
        <taxon>Polyporales</taxon>
        <taxon>Polyporaceae</taxon>
        <taxon>Polyporus</taxon>
    </lineage>
</organism>
<feature type="domain" description="AB hydrolase-1" evidence="2">
    <location>
        <begin position="123"/>
        <end position="269"/>
    </location>
</feature>
<dbReference type="Gene3D" id="3.40.50.1820">
    <property type="entry name" value="alpha/beta hydrolase"/>
    <property type="match status" value="1"/>
</dbReference>
<dbReference type="Proteomes" id="UP000308197">
    <property type="component" value="Unassembled WGS sequence"/>
</dbReference>
<sequence>MSDPTPSTRRGLLDGLHRFAFISSFVYAVFIALLATPFFQRHVLYQHAIRVPWGANFALPEKYGLAPGKTMNLKLVTTDNVTIGSWFVLSEPFYQEYRARSPVLPPQPAVDVIQAALRTYPTILYCHGVAGTRAAPSRMQHYSSFSSRLRANILVIDYRGFGDSEGIPSDVGLAEDAQTAWRWLMGQGAKPEDIMIIGHSLGTGVATSLATSLARENLKPRGVALLAPFSSLATLVETYSIGGVPILQPLQTFPIGRKLIKRLLRQEFNTLSVIQDINVPVLIAHSQDDVEIPYHHSRTLLDKLLDPHLPEAISLPASPDVLLTKEEYTAYLEAEKQRRAVRSGLVRKTELPTFGTIEEFDGTAGKVVYVETFWGKHNEVGLQEGVQDVIASTFRLGHQL</sequence>
<accession>A0A5C3NP52</accession>
<dbReference type="SUPFAM" id="SSF53474">
    <property type="entry name" value="alpha/beta-Hydrolases"/>
    <property type="match status" value="1"/>
</dbReference>
<evidence type="ECO:0000259" key="2">
    <source>
        <dbReference type="Pfam" id="PF12697"/>
    </source>
</evidence>
<dbReference type="GO" id="GO:0006660">
    <property type="term" value="P:phosphatidylserine catabolic process"/>
    <property type="evidence" value="ECO:0007669"/>
    <property type="project" value="TreeGrafter"/>
</dbReference>
<dbReference type="GO" id="GO:0047372">
    <property type="term" value="F:monoacylglycerol lipase activity"/>
    <property type="evidence" value="ECO:0007669"/>
    <property type="project" value="TreeGrafter"/>
</dbReference>
<evidence type="ECO:0000256" key="1">
    <source>
        <dbReference type="SAM" id="Phobius"/>
    </source>
</evidence>
<dbReference type="InterPro" id="IPR000073">
    <property type="entry name" value="AB_hydrolase_1"/>
</dbReference>
<dbReference type="AlphaFoldDB" id="A0A5C3NP52"/>
<evidence type="ECO:0000313" key="3">
    <source>
        <dbReference type="EMBL" id="TFK78772.1"/>
    </source>
</evidence>
<dbReference type="PANTHER" id="PTHR12277">
    <property type="entry name" value="ALPHA/BETA HYDROLASE DOMAIN-CONTAINING PROTEIN"/>
    <property type="match status" value="1"/>
</dbReference>
<dbReference type="InterPro" id="IPR029058">
    <property type="entry name" value="AB_hydrolase_fold"/>
</dbReference>
<keyword evidence="1" id="KW-0812">Transmembrane</keyword>
<dbReference type="GO" id="GO:0005789">
    <property type="term" value="C:endoplasmic reticulum membrane"/>
    <property type="evidence" value="ECO:0007669"/>
    <property type="project" value="TreeGrafter"/>
</dbReference>
<dbReference type="GO" id="GO:0004622">
    <property type="term" value="F:phosphatidylcholine lysophospholipase activity"/>
    <property type="evidence" value="ECO:0007669"/>
    <property type="project" value="TreeGrafter"/>
</dbReference>
<feature type="transmembrane region" description="Helical" evidence="1">
    <location>
        <begin position="20"/>
        <end position="39"/>
    </location>
</feature>
<keyword evidence="3" id="KW-0378">Hydrolase</keyword>
<protein>
    <submittedName>
        <fullName evidence="3">Alpha/beta-hydrolase</fullName>
    </submittedName>
</protein>
<dbReference type="PANTHER" id="PTHR12277:SF194">
    <property type="entry name" value="FI04476P"/>
    <property type="match status" value="1"/>
</dbReference>
<dbReference type="InParanoid" id="A0A5C3NP52"/>
<keyword evidence="1" id="KW-1133">Transmembrane helix</keyword>
<name>A0A5C3NP52_9APHY</name>
<evidence type="ECO:0000313" key="4">
    <source>
        <dbReference type="Proteomes" id="UP000308197"/>
    </source>
</evidence>
<proteinExistence type="predicted"/>
<dbReference type="EMBL" id="ML212336">
    <property type="protein sequence ID" value="TFK78772.1"/>
    <property type="molecule type" value="Genomic_DNA"/>
</dbReference>
<reference evidence="3 4" key="1">
    <citation type="journal article" date="2019" name="Nat. Ecol. Evol.">
        <title>Megaphylogeny resolves global patterns of mushroom evolution.</title>
        <authorList>
            <person name="Varga T."/>
            <person name="Krizsan K."/>
            <person name="Foldi C."/>
            <person name="Dima B."/>
            <person name="Sanchez-Garcia M."/>
            <person name="Sanchez-Ramirez S."/>
            <person name="Szollosi G.J."/>
            <person name="Szarkandi J.G."/>
            <person name="Papp V."/>
            <person name="Albert L."/>
            <person name="Andreopoulos W."/>
            <person name="Angelini C."/>
            <person name="Antonin V."/>
            <person name="Barry K.W."/>
            <person name="Bougher N.L."/>
            <person name="Buchanan P."/>
            <person name="Buyck B."/>
            <person name="Bense V."/>
            <person name="Catcheside P."/>
            <person name="Chovatia M."/>
            <person name="Cooper J."/>
            <person name="Damon W."/>
            <person name="Desjardin D."/>
            <person name="Finy P."/>
            <person name="Geml J."/>
            <person name="Haridas S."/>
            <person name="Hughes K."/>
            <person name="Justo A."/>
            <person name="Karasinski D."/>
            <person name="Kautmanova I."/>
            <person name="Kiss B."/>
            <person name="Kocsube S."/>
            <person name="Kotiranta H."/>
            <person name="LaButti K.M."/>
            <person name="Lechner B.E."/>
            <person name="Liimatainen K."/>
            <person name="Lipzen A."/>
            <person name="Lukacs Z."/>
            <person name="Mihaltcheva S."/>
            <person name="Morgado L.N."/>
            <person name="Niskanen T."/>
            <person name="Noordeloos M.E."/>
            <person name="Ohm R.A."/>
            <person name="Ortiz-Santana B."/>
            <person name="Ovrebo C."/>
            <person name="Racz N."/>
            <person name="Riley R."/>
            <person name="Savchenko A."/>
            <person name="Shiryaev A."/>
            <person name="Soop K."/>
            <person name="Spirin V."/>
            <person name="Szebenyi C."/>
            <person name="Tomsovsky M."/>
            <person name="Tulloss R.E."/>
            <person name="Uehling J."/>
            <person name="Grigoriev I.V."/>
            <person name="Vagvolgyi C."/>
            <person name="Papp T."/>
            <person name="Martin F.M."/>
            <person name="Miettinen O."/>
            <person name="Hibbett D.S."/>
            <person name="Nagy L.G."/>
        </authorList>
    </citation>
    <scope>NUCLEOTIDE SEQUENCE [LARGE SCALE GENOMIC DNA]</scope>
    <source>
        <strain evidence="3 4">HHB13444</strain>
    </source>
</reference>
<keyword evidence="1" id="KW-0472">Membrane</keyword>
<gene>
    <name evidence="3" type="ORF">K466DRAFT_668341</name>
</gene>
<dbReference type="Pfam" id="PF12697">
    <property type="entry name" value="Abhydrolase_6"/>
    <property type="match status" value="1"/>
</dbReference>
<keyword evidence="4" id="KW-1185">Reference proteome</keyword>
<dbReference type="GO" id="GO:0052651">
    <property type="term" value="P:monoacylglycerol catabolic process"/>
    <property type="evidence" value="ECO:0007669"/>
    <property type="project" value="TreeGrafter"/>
</dbReference>